<gene>
    <name evidence="7" type="ORF">IW261DRAFT_1612775</name>
</gene>
<dbReference type="InterPro" id="IPR036259">
    <property type="entry name" value="MFS_trans_sf"/>
</dbReference>
<feature type="transmembrane region" description="Helical" evidence="6">
    <location>
        <begin position="127"/>
        <end position="145"/>
    </location>
</feature>
<evidence type="ECO:0000256" key="2">
    <source>
        <dbReference type="ARBA" id="ARBA00022448"/>
    </source>
</evidence>
<dbReference type="PANTHER" id="PTHR43791:SF49">
    <property type="entry name" value="TRANSPORTER, PUTATIVE (AFU_ORTHOLOGUE AFUA_4G04250)-RELATED"/>
    <property type="match status" value="1"/>
</dbReference>
<feature type="transmembrane region" description="Helical" evidence="6">
    <location>
        <begin position="97"/>
        <end position="120"/>
    </location>
</feature>
<protein>
    <submittedName>
        <fullName evidence="7">Uncharacterized protein</fullName>
    </submittedName>
</protein>
<evidence type="ECO:0000256" key="4">
    <source>
        <dbReference type="ARBA" id="ARBA00022989"/>
    </source>
</evidence>
<organism evidence="7 8">
    <name type="scientific">Armillaria novae-zelandiae</name>
    <dbReference type="NCBI Taxonomy" id="153914"/>
    <lineage>
        <taxon>Eukaryota</taxon>
        <taxon>Fungi</taxon>
        <taxon>Dikarya</taxon>
        <taxon>Basidiomycota</taxon>
        <taxon>Agaricomycotina</taxon>
        <taxon>Agaricomycetes</taxon>
        <taxon>Agaricomycetidae</taxon>
        <taxon>Agaricales</taxon>
        <taxon>Marasmiineae</taxon>
        <taxon>Physalacriaceae</taxon>
        <taxon>Armillaria</taxon>
    </lineage>
</organism>
<dbReference type="SUPFAM" id="SSF103473">
    <property type="entry name" value="MFS general substrate transporter"/>
    <property type="match status" value="1"/>
</dbReference>
<proteinExistence type="predicted"/>
<comment type="caution">
    <text evidence="7">The sequence shown here is derived from an EMBL/GenBank/DDBJ whole genome shotgun (WGS) entry which is preliminary data.</text>
</comment>
<evidence type="ECO:0000256" key="5">
    <source>
        <dbReference type="ARBA" id="ARBA00023136"/>
    </source>
</evidence>
<dbReference type="GO" id="GO:0022857">
    <property type="term" value="F:transmembrane transporter activity"/>
    <property type="evidence" value="ECO:0007669"/>
    <property type="project" value="TreeGrafter"/>
</dbReference>
<accession>A0AA39NN69</accession>
<reference evidence="7" key="1">
    <citation type="submission" date="2023-06" db="EMBL/GenBank/DDBJ databases">
        <authorList>
            <consortium name="Lawrence Berkeley National Laboratory"/>
            <person name="Ahrendt S."/>
            <person name="Sahu N."/>
            <person name="Indic B."/>
            <person name="Wong-Bajracharya J."/>
            <person name="Merenyi Z."/>
            <person name="Ke H.-M."/>
            <person name="Monk M."/>
            <person name="Kocsube S."/>
            <person name="Drula E."/>
            <person name="Lipzen A."/>
            <person name="Balint B."/>
            <person name="Henrissat B."/>
            <person name="Andreopoulos B."/>
            <person name="Martin F.M."/>
            <person name="Harder C.B."/>
            <person name="Rigling D."/>
            <person name="Ford K.L."/>
            <person name="Foster G.D."/>
            <person name="Pangilinan J."/>
            <person name="Papanicolaou A."/>
            <person name="Barry K."/>
            <person name="LaButti K."/>
            <person name="Viragh M."/>
            <person name="Koriabine M."/>
            <person name="Yan M."/>
            <person name="Riley R."/>
            <person name="Champramary S."/>
            <person name="Plett K.L."/>
            <person name="Tsai I.J."/>
            <person name="Slot J."/>
            <person name="Sipos G."/>
            <person name="Plett J."/>
            <person name="Nagy L.G."/>
            <person name="Grigoriev I.V."/>
        </authorList>
    </citation>
    <scope>NUCLEOTIDE SEQUENCE</scope>
    <source>
        <strain evidence="7">ICMP 16352</strain>
    </source>
</reference>
<evidence type="ECO:0000256" key="3">
    <source>
        <dbReference type="ARBA" id="ARBA00022692"/>
    </source>
</evidence>
<evidence type="ECO:0000313" key="8">
    <source>
        <dbReference type="Proteomes" id="UP001175227"/>
    </source>
</evidence>
<name>A0AA39NN69_9AGAR</name>
<dbReference type="GO" id="GO:0016020">
    <property type="term" value="C:membrane"/>
    <property type="evidence" value="ECO:0007669"/>
    <property type="project" value="UniProtKB-SubCell"/>
</dbReference>
<feature type="transmembrane region" description="Helical" evidence="6">
    <location>
        <begin position="50"/>
        <end position="77"/>
    </location>
</feature>
<keyword evidence="5 6" id="KW-0472">Membrane</keyword>
<keyword evidence="8" id="KW-1185">Reference proteome</keyword>
<dbReference type="Proteomes" id="UP001175227">
    <property type="component" value="Unassembled WGS sequence"/>
</dbReference>
<dbReference type="PANTHER" id="PTHR43791">
    <property type="entry name" value="PERMEASE-RELATED"/>
    <property type="match status" value="1"/>
</dbReference>
<keyword evidence="2" id="KW-0813">Transport</keyword>
<dbReference type="EMBL" id="JAUEPR010000067">
    <property type="protein sequence ID" value="KAK0468745.1"/>
    <property type="molecule type" value="Genomic_DNA"/>
</dbReference>
<keyword evidence="4 6" id="KW-1133">Transmembrane helix</keyword>
<keyword evidence="3 6" id="KW-0812">Transmembrane</keyword>
<comment type="subcellular location">
    <subcellularLocation>
        <location evidence="1">Membrane</location>
        <topology evidence="1">Multi-pass membrane protein</topology>
    </subcellularLocation>
</comment>
<evidence type="ECO:0000256" key="6">
    <source>
        <dbReference type="SAM" id="Phobius"/>
    </source>
</evidence>
<sequence length="158" mass="17145">MNPASDPHSLATLAVAASKEGDEAGIAFDDDNAIDVVAEKRLLGQLDLRVLPAFALIFILGALAANLFCAVAAASSLTTMLFQVPSNYMIKYFSPSYWLAFLMFGGGATLKVMAASLNYITVLLLRLFLGSFEAGLVPGVVYFFTLQELYFLRHFLFS</sequence>
<evidence type="ECO:0000256" key="1">
    <source>
        <dbReference type="ARBA" id="ARBA00004141"/>
    </source>
</evidence>
<evidence type="ECO:0000313" key="7">
    <source>
        <dbReference type="EMBL" id="KAK0468745.1"/>
    </source>
</evidence>
<dbReference type="AlphaFoldDB" id="A0AA39NN69"/>